<dbReference type="AlphaFoldDB" id="A0A2P5WBU8"/>
<protein>
    <submittedName>
        <fullName evidence="1">Uncharacterized protein</fullName>
    </submittedName>
</protein>
<name>A0A2P5WBU8_GOSBA</name>
<dbReference type="EMBL" id="KZ668236">
    <property type="protein sequence ID" value="PPR88560.1"/>
    <property type="molecule type" value="Genomic_DNA"/>
</dbReference>
<proteinExistence type="predicted"/>
<dbReference type="Proteomes" id="UP000239757">
    <property type="component" value="Unassembled WGS sequence"/>
</dbReference>
<accession>A0A2P5WBU8</accession>
<organism evidence="1 2">
    <name type="scientific">Gossypium barbadense</name>
    <name type="common">Sea Island cotton</name>
    <name type="synonym">Hibiscus barbadensis</name>
    <dbReference type="NCBI Taxonomy" id="3634"/>
    <lineage>
        <taxon>Eukaryota</taxon>
        <taxon>Viridiplantae</taxon>
        <taxon>Streptophyta</taxon>
        <taxon>Embryophyta</taxon>
        <taxon>Tracheophyta</taxon>
        <taxon>Spermatophyta</taxon>
        <taxon>Magnoliopsida</taxon>
        <taxon>eudicotyledons</taxon>
        <taxon>Gunneridae</taxon>
        <taxon>Pentapetalae</taxon>
        <taxon>rosids</taxon>
        <taxon>malvids</taxon>
        <taxon>Malvales</taxon>
        <taxon>Malvaceae</taxon>
        <taxon>Malvoideae</taxon>
        <taxon>Gossypium</taxon>
    </lineage>
</organism>
<gene>
    <name evidence="1" type="ORF">GOBAR_AA32125</name>
</gene>
<sequence length="146" mass="16622">MKEKDGVDWSVEHQCYIALWNTQYKRQPEMHSLSNHDYRHGSQPMMELDLEDEHMAEPDSDTWVNAFCESDLSSNISNAGGCTSHVDASLNTGNSLPQIHSSVYTSLIYYSTLKVKVVHAATRCAHGYHSVWNLSHSHRLFRKSTP</sequence>
<evidence type="ECO:0000313" key="1">
    <source>
        <dbReference type="EMBL" id="PPR88560.1"/>
    </source>
</evidence>
<evidence type="ECO:0000313" key="2">
    <source>
        <dbReference type="Proteomes" id="UP000239757"/>
    </source>
</evidence>
<reference evidence="1 2" key="1">
    <citation type="submission" date="2015-01" db="EMBL/GenBank/DDBJ databases">
        <title>Genome of allotetraploid Gossypium barbadense reveals genomic plasticity and fiber elongation in cotton evolution.</title>
        <authorList>
            <person name="Chen X."/>
            <person name="Liu X."/>
            <person name="Zhao B."/>
            <person name="Zheng H."/>
            <person name="Hu Y."/>
            <person name="Lu G."/>
            <person name="Yang C."/>
            <person name="Chen J."/>
            <person name="Shan C."/>
            <person name="Zhang L."/>
            <person name="Zhou Y."/>
            <person name="Wang L."/>
            <person name="Guo W."/>
            <person name="Bai Y."/>
            <person name="Ruan J."/>
            <person name="Shangguan X."/>
            <person name="Mao Y."/>
            <person name="Jiang J."/>
            <person name="Zhu Y."/>
            <person name="Lei J."/>
            <person name="Kang H."/>
            <person name="Chen S."/>
            <person name="He X."/>
            <person name="Wang R."/>
            <person name="Wang Y."/>
            <person name="Chen J."/>
            <person name="Wang L."/>
            <person name="Yu S."/>
            <person name="Wang B."/>
            <person name="Wei J."/>
            <person name="Song S."/>
            <person name="Lu X."/>
            <person name="Gao Z."/>
            <person name="Gu W."/>
            <person name="Deng X."/>
            <person name="Ma D."/>
            <person name="Wang S."/>
            <person name="Liang W."/>
            <person name="Fang L."/>
            <person name="Cai C."/>
            <person name="Zhu X."/>
            <person name="Zhou B."/>
            <person name="Zhang Y."/>
            <person name="Chen Z."/>
            <person name="Xu S."/>
            <person name="Zhu R."/>
            <person name="Wang S."/>
            <person name="Zhang T."/>
            <person name="Zhao G."/>
        </authorList>
    </citation>
    <scope>NUCLEOTIDE SEQUENCE [LARGE SCALE GENOMIC DNA]</scope>
    <source>
        <strain evidence="2">cv. Xinhai21</strain>
        <tissue evidence="1">Leaf</tissue>
    </source>
</reference>